<evidence type="ECO:0000313" key="3">
    <source>
        <dbReference type="Proteomes" id="UP000588017"/>
    </source>
</evidence>
<dbReference type="PANTHER" id="PTHR34203">
    <property type="entry name" value="METHYLTRANSFERASE, FKBM FAMILY PROTEIN"/>
    <property type="match status" value="1"/>
</dbReference>
<evidence type="ECO:0000259" key="1">
    <source>
        <dbReference type="Pfam" id="PF05050"/>
    </source>
</evidence>
<dbReference type="InterPro" id="IPR029063">
    <property type="entry name" value="SAM-dependent_MTases_sf"/>
</dbReference>
<dbReference type="Gene3D" id="3.40.50.150">
    <property type="entry name" value="Vaccinia Virus protein VP39"/>
    <property type="match status" value="1"/>
</dbReference>
<reference evidence="2 3" key="1">
    <citation type="submission" date="2020-08" db="EMBL/GenBank/DDBJ databases">
        <title>Genomic Encyclopedia of Type Strains, Phase IV (KMG-IV): sequencing the most valuable type-strain genomes for metagenomic binning, comparative biology and taxonomic classification.</title>
        <authorList>
            <person name="Goeker M."/>
        </authorList>
    </citation>
    <scope>NUCLEOTIDE SEQUENCE [LARGE SCALE GENOMIC DNA]</scope>
    <source>
        <strain evidence="2 3">DSM 101465</strain>
    </source>
</reference>
<evidence type="ECO:0000313" key="2">
    <source>
        <dbReference type="EMBL" id="MBB6169351.1"/>
    </source>
</evidence>
<gene>
    <name evidence="2" type="ORF">HNQ73_002993</name>
</gene>
<dbReference type="RefSeq" id="WP_183335668.1">
    <property type="nucleotide sequence ID" value="NZ_BMHX01000007.1"/>
</dbReference>
<keyword evidence="3" id="KW-1185">Reference proteome</keyword>
<organism evidence="2 3">
    <name type="scientific">Chelatococcus composti</name>
    <dbReference type="NCBI Taxonomy" id="1743235"/>
    <lineage>
        <taxon>Bacteria</taxon>
        <taxon>Pseudomonadati</taxon>
        <taxon>Pseudomonadota</taxon>
        <taxon>Alphaproteobacteria</taxon>
        <taxon>Hyphomicrobiales</taxon>
        <taxon>Chelatococcaceae</taxon>
        <taxon>Chelatococcus</taxon>
    </lineage>
</organism>
<dbReference type="InterPro" id="IPR052514">
    <property type="entry name" value="SAM-dependent_MTase"/>
</dbReference>
<dbReference type="PANTHER" id="PTHR34203:SF15">
    <property type="entry name" value="SLL1173 PROTEIN"/>
    <property type="match status" value="1"/>
</dbReference>
<keyword evidence="2" id="KW-0808">Transferase</keyword>
<feature type="domain" description="Methyltransferase FkbM" evidence="1">
    <location>
        <begin position="61"/>
        <end position="176"/>
    </location>
</feature>
<sequence length="250" mass="26089">MMAAKRSVVLSGRRIALADDQPTFWDRVAADRWEPGTRRLLDALVDASTLFVDLGAWVGPTTLQAAARGAAVVAVEADPAALDQLGRNLAANPQLAARVTVVPKAIHPSAGTVTFGARRKPGDSMSSLLLAGSADTTWQAEAVTPAALAALLPEAPRRVVKIDLEGAEYALLPATSPLLAHEDVSVIASFHPRVLSESGEADIAGATQRALAAFTGWRAHRVTEAGAAAEGEDAAGIDAVAHDEWLFVRP</sequence>
<protein>
    <submittedName>
        <fullName evidence="2">FkbM family methyltransferase</fullName>
    </submittedName>
</protein>
<proteinExistence type="predicted"/>
<dbReference type="SUPFAM" id="SSF53335">
    <property type="entry name" value="S-adenosyl-L-methionine-dependent methyltransferases"/>
    <property type="match status" value="1"/>
</dbReference>
<dbReference type="AlphaFoldDB" id="A0A841KA71"/>
<accession>A0A841KA71</accession>
<name>A0A841KA71_9HYPH</name>
<dbReference type="InterPro" id="IPR006342">
    <property type="entry name" value="FkbM_mtfrase"/>
</dbReference>
<dbReference type="Pfam" id="PF05050">
    <property type="entry name" value="Methyltransf_21"/>
    <property type="match status" value="1"/>
</dbReference>
<dbReference type="NCBIfam" id="TIGR01444">
    <property type="entry name" value="fkbM_fam"/>
    <property type="match status" value="1"/>
</dbReference>
<dbReference type="Proteomes" id="UP000588017">
    <property type="component" value="Unassembled WGS sequence"/>
</dbReference>
<dbReference type="GO" id="GO:0008168">
    <property type="term" value="F:methyltransferase activity"/>
    <property type="evidence" value="ECO:0007669"/>
    <property type="project" value="UniProtKB-KW"/>
</dbReference>
<dbReference type="GO" id="GO:0032259">
    <property type="term" value="P:methylation"/>
    <property type="evidence" value="ECO:0007669"/>
    <property type="project" value="UniProtKB-KW"/>
</dbReference>
<keyword evidence="2" id="KW-0489">Methyltransferase</keyword>
<dbReference type="EMBL" id="JACHEH010000007">
    <property type="protein sequence ID" value="MBB6169351.1"/>
    <property type="molecule type" value="Genomic_DNA"/>
</dbReference>
<comment type="caution">
    <text evidence="2">The sequence shown here is derived from an EMBL/GenBank/DDBJ whole genome shotgun (WGS) entry which is preliminary data.</text>
</comment>